<dbReference type="SMART" id="SM00382">
    <property type="entry name" value="AAA"/>
    <property type="match status" value="1"/>
</dbReference>
<dbReference type="Pfam" id="PF08402">
    <property type="entry name" value="TOBE_2"/>
    <property type="match status" value="1"/>
</dbReference>
<reference evidence="7 8" key="2">
    <citation type="journal article" date="2013" name="Genome Announc.">
        <title>Draft Genome Sequence of Methylobacterium mesophilicum Strain SR1.6/6, Isolated from Citrus sinensis.</title>
        <authorList>
            <person name="Marinho Almeida D."/>
            <person name="Dini-Andreote F."/>
            <person name="Camargo Neves A.A."/>
            <person name="Juca Ramos R.T."/>
            <person name="Andreote F.D."/>
            <person name="Carneiro A.R."/>
            <person name="Oliveira de Souza Lima A."/>
            <person name="Caracciolo Gomes de Sa P.H."/>
            <person name="Ribeiro Barbosa M.S."/>
            <person name="Araujo W.L."/>
            <person name="Silva A."/>
        </authorList>
    </citation>
    <scope>NUCLEOTIDE SEQUENCE [LARGE SCALE GENOMIC DNA]</scope>
    <source>
        <strain evidence="7 8">SR1.6/6</strain>
    </source>
</reference>
<dbReference type="InterPro" id="IPR017871">
    <property type="entry name" value="ABC_transporter-like_CS"/>
</dbReference>
<dbReference type="Proteomes" id="UP000012488">
    <property type="component" value="Chromosome"/>
</dbReference>
<dbReference type="Gene3D" id="2.40.50.140">
    <property type="entry name" value="Nucleic acid-binding proteins"/>
    <property type="match status" value="1"/>
</dbReference>
<dbReference type="InterPro" id="IPR003439">
    <property type="entry name" value="ABC_transporter-like_ATP-bd"/>
</dbReference>
<dbReference type="KEGG" id="mmes:MMSR116_11455"/>
<dbReference type="InterPro" id="IPR027417">
    <property type="entry name" value="P-loop_NTPase"/>
</dbReference>
<evidence type="ECO:0000313" key="7">
    <source>
        <dbReference type="EMBL" id="QGY02422.1"/>
    </source>
</evidence>
<dbReference type="PROSITE" id="PS50893">
    <property type="entry name" value="ABC_TRANSPORTER_2"/>
    <property type="match status" value="1"/>
</dbReference>
<dbReference type="GO" id="GO:0008643">
    <property type="term" value="P:carbohydrate transport"/>
    <property type="evidence" value="ECO:0007669"/>
    <property type="project" value="InterPro"/>
</dbReference>
<protein>
    <submittedName>
        <fullName evidence="7">ABC transporter ATP-binding protein</fullName>
    </submittedName>
</protein>
<dbReference type="PANTHER" id="PTHR43875">
    <property type="entry name" value="MALTODEXTRIN IMPORT ATP-BINDING PROTEIN MSMX"/>
    <property type="match status" value="1"/>
</dbReference>
<comment type="similarity">
    <text evidence="2">Belongs to the ABC transporter superfamily.</text>
</comment>
<feature type="domain" description="ABC transporter" evidence="6">
    <location>
        <begin position="4"/>
        <end position="236"/>
    </location>
</feature>
<dbReference type="InterPro" id="IPR003593">
    <property type="entry name" value="AAA+_ATPase"/>
</dbReference>
<dbReference type="FunFam" id="3.40.50.300:FF:000042">
    <property type="entry name" value="Maltose/maltodextrin ABC transporter, ATP-binding protein"/>
    <property type="match status" value="1"/>
</dbReference>
<dbReference type="Gene3D" id="3.40.50.300">
    <property type="entry name" value="P-loop containing nucleotide triphosphate hydrolases"/>
    <property type="match status" value="1"/>
</dbReference>
<evidence type="ECO:0000259" key="6">
    <source>
        <dbReference type="PROSITE" id="PS50893"/>
    </source>
</evidence>
<organism evidence="7 8">
    <name type="scientific">Methylobacterium mesophilicum SR1.6/6</name>
    <dbReference type="NCBI Taxonomy" id="908290"/>
    <lineage>
        <taxon>Bacteria</taxon>
        <taxon>Pseudomonadati</taxon>
        <taxon>Pseudomonadota</taxon>
        <taxon>Alphaproteobacteria</taxon>
        <taxon>Hyphomicrobiales</taxon>
        <taxon>Methylobacteriaceae</taxon>
        <taxon>Methylobacterium</taxon>
    </lineage>
</organism>
<evidence type="ECO:0000313" key="8">
    <source>
        <dbReference type="Proteomes" id="UP000012488"/>
    </source>
</evidence>
<dbReference type="GO" id="GO:0016887">
    <property type="term" value="F:ATP hydrolysis activity"/>
    <property type="evidence" value="ECO:0007669"/>
    <property type="project" value="InterPro"/>
</dbReference>
<dbReference type="AlphaFoldDB" id="A0A6B9FK92"/>
<dbReference type="InterPro" id="IPR013611">
    <property type="entry name" value="Transp-assoc_OB_typ2"/>
</dbReference>
<dbReference type="Pfam" id="PF00005">
    <property type="entry name" value="ABC_tran"/>
    <property type="match status" value="1"/>
</dbReference>
<evidence type="ECO:0000256" key="3">
    <source>
        <dbReference type="ARBA" id="ARBA00022448"/>
    </source>
</evidence>
<dbReference type="InterPro" id="IPR047641">
    <property type="entry name" value="ABC_transpr_MalK/UgpC-like"/>
</dbReference>
<proteinExistence type="inferred from homology"/>
<comment type="subcellular location">
    <subcellularLocation>
        <location evidence="1">Cell inner membrane</location>
        <topology evidence="1">Peripheral membrane protein</topology>
    </subcellularLocation>
</comment>
<dbReference type="InterPro" id="IPR012340">
    <property type="entry name" value="NA-bd_OB-fold"/>
</dbReference>
<evidence type="ECO:0000256" key="2">
    <source>
        <dbReference type="ARBA" id="ARBA00005417"/>
    </source>
</evidence>
<evidence type="ECO:0000256" key="1">
    <source>
        <dbReference type="ARBA" id="ARBA00004417"/>
    </source>
</evidence>
<dbReference type="RefSeq" id="WP_010683058.1">
    <property type="nucleotide sequence ID" value="NZ_CP043538.1"/>
</dbReference>
<dbReference type="InterPro" id="IPR008995">
    <property type="entry name" value="Mo/tungstate-bd_C_term_dom"/>
</dbReference>
<reference evidence="7 8" key="1">
    <citation type="journal article" date="2012" name="Genet. Mol. Biol.">
        <title>Analysis of 16S rRNA and mxaF genes revealing insights into Methylobacterium niche-specific plant association.</title>
        <authorList>
            <person name="Dourado M.N."/>
            <person name="Andreote F.D."/>
            <person name="Dini-Andreote F."/>
            <person name="Conti R."/>
            <person name="Araujo J.M."/>
            <person name="Araujo W.L."/>
        </authorList>
    </citation>
    <scope>NUCLEOTIDE SEQUENCE [LARGE SCALE GENOMIC DNA]</scope>
    <source>
        <strain evidence="7 8">SR1.6/6</strain>
    </source>
</reference>
<sequence>MAVVQLSKICKRYGSGGPVVVDNVDVTIGDGEFMVLLGPSGCGKSTTLRMIAGLETISSGTLSINGRTMNDVPAKDRDIAMVFQSYALYPHMTVAENLAFGLKRRSTAPAEIKRRVGETAAMLGLVPYLDRKPQALSGGQRQRVALGRAMVREPMVFLFDEPLSNLDAALRVNTRNELIKQHHRLASTMIYVTHDQVEAMTMGTRICVMNGGRVAQVGRPLDVYWNPADTFVARFLGSPPMNLFTVPLPAGDRIRTPAIDTALTRWTPAALAPLAGQEVVLGVRAEDLHLVAAATGSAEAGRIRGRVFAVEPLGAETLLAVETEGGAECTARLPRDTRADVGAVVDLFFRPDAAFLFDARTTAAIPAQVMPAGTVPAGGPASAGAMP</sequence>
<keyword evidence="5 7" id="KW-0067">ATP-binding</keyword>
<dbReference type="OrthoDB" id="9767663at2"/>
<keyword evidence="3" id="KW-0813">Transport</keyword>
<gene>
    <name evidence="7" type="ORF">MMSR116_11455</name>
</gene>
<dbReference type="GO" id="GO:0005524">
    <property type="term" value="F:ATP binding"/>
    <property type="evidence" value="ECO:0007669"/>
    <property type="project" value="UniProtKB-KW"/>
</dbReference>
<evidence type="ECO:0000256" key="5">
    <source>
        <dbReference type="ARBA" id="ARBA00022840"/>
    </source>
</evidence>
<dbReference type="GO" id="GO:0055052">
    <property type="term" value="C:ATP-binding cassette (ABC) transporter complex, substrate-binding subunit-containing"/>
    <property type="evidence" value="ECO:0007669"/>
    <property type="project" value="TreeGrafter"/>
</dbReference>
<evidence type="ECO:0000256" key="4">
    <source>
        <dbReference type="ARBA" id="ARBA00022741"/>
    </source>
</evidence>
<dbReference type="PANTHER" id="PTHR43875:SF1">
    <property type="entry name" value="OSMOPROTECTIVE COMPOUNDS UPTAKE ATP-BINDING PROTEIN GGTA"/>
    <property type="match status" value="1"/>
</dbReference>
<dbReference type="Gene3D" id="2.40.50.100">
    <property type="match status" value="1"/>
</dbReference>
<dbReference type="SUPFAM" id="SSF50331">
    <property type="entry name" value="MOP-like"/>
    <property type="match status" value="1"/>
</dbReference>
<dbReference type="PROSITE" id="PS00211">
    <property type="entry name" value="ABC_TRANSPORTER_1"/>
    <property type="match status" value="1"/>
</dbReference>
<dbReference type="InterPro" id="IPR015855">
    <property type="entry name" value="ABC_transpr_MalK-like"/>
</dbReference>
<dbReference type="SUPFAM" id="SSF52540">
    <property type="entry name" value="P-loop containing nucleoside triphosphate hydrolases"/>
    <property type="match status" value="1"/>
</dbReference>
<dbReference type="CDD" id="cd03301">
    <property type="entry name" value="ABC_MalK_N"/>
    <property type="match status" value="1"/>
</dbReference>
<keyword evidence="4" id="KW-0547">Nucleotide-binding</keyword>
<dbReference type="EMBL" id="CP043538">
    <property type="protein sequence ID" value="QGY02422.1"/>
    <property type="molecule type" value="Genomic_DNA"/>
</dbReference>
<dbReference type="GO" id="GO:0140359">
    <property type="term" value="F:ABC-type transporter activity"/>
    <property type="evidence" value="ECO:0007669"/>
    <property type="project" value="InterPro"/>
</dbReference>
<name>A0A6B9FK92_9HYPH</name>
<accession>A0A6B9FK92</accession>